<keyword evidence="1" id="KW-1133">Transmembrane helix</keyword>
<evidence type="ECO:0000313" key="3">
    <source>
        <dbReference type="EMBL" id="KAK1756527.1"/>
    </source>
</evidence>
<sequence length="301" mass="33418">MDIETPDPDTGFPALAKAIALNPDYECFIFHRFDRLAARNLLHLEAKLRYLEHKLNEADKLALSPLADTESRRSLRTWEALERNAADPSRPEHDRMELIEQIRENLDKYQTALLQQNQVATLLEPPRARALAVAQYLSYSYPDIRNNPSQKTHLLAGLSEARLSQPQPHTNDLLTIRRPVEKDPLSRFLQDHWFFGATSVSAKTEYIKERHVSWAAAGASIVVAAILLLGAIIVLHVLENKQAQLGVISLLTVLFALSVGVLTSARRSEIFASTAAYAAVLVVFVSSDQSSGPVSCTCTLG</sequence>
<evidence type="ECO:0000313" key="4">
    <source>
        <dbReference type="Proteomes" id="UP001239445"/>
    </source>
</evidence>
<comment type="caution">
    <text evidence="3">The sequence shown here is derived from an EMBL/GenBank/DDBJ whole genome shotgun (WGS) entry which is preliminary data.</text>
</comment>
<dbReference type="InterPro" id="IPR046529">
    <property type="entry name" value="DUF6594"/>
</dbReference>
<protein>
    <recommendedName>
        <fullName evidence="2">DUF6594 domain-containing protein</fullName>
    </recommendedName>
</protein>
<gene>
    <name evidence="3" type="ORF">QBC47DRAFT_321849</name>
</gene>
<feature type="transmembrane region" description="Helical" evidence="1">
    <location>
        <begin position="212"/>
        <end position="237"/>
    </location>
</feature>
<feature type="domain" description="DUF6594" evidence="2">
    <location>
        <begin position="12"/>
        <end position="282"/>
    </location>
</feature>
<accession>A0AAJ0BEI4</accession>
<organism evidence="3 4">
    <name type="scientific">Echria macrotheca</name>
    <dbReference type="NCBI Taxonomy" id="438768"/>
    <lineage>
        <taxon>Eukaryota</taxon>
        <taxon>Fungi</taxon>
        <taxon>Dikarya</taxon>
        <taxon>Ascomycota</taxon>
        <taxon>Pezizomycotina</taxon>
        <taxon>Sordariomycetes</taxon>
        <taxon>Sordariomycetidae</taxon>
        <taxon>Sordariales</taxon>
        <taxon>Schizotheciaceae</taxon>
        <taxon>Echria</taxon>
    </lineage>
</organism>
<keyword evidence="4" id="KW-1185">Reference proteome</keyword>
<name>A0AAJ0BEI4_9PEZI</name>
<evidence type="ECO:0000256" key="1">
    <source>
        <dbReference type="SAM" id="Phobius"/>
    </source>
</evidence>
<dbReference type="AlphaFoldDB" id="A0AAJ0BEI4"/>
<keyword evidence="1" id="KW-0812">Transmembrane</keyword>
<dbReference type="Pfam" id="PF20237">
    <property type="entry name" value="DUF6594"/>
    <property type="match status" value="1"/>
</dbReference>
<dbReference type="Proteomes" id="UP001239445">
    <property type="component" value="Unassembled WGS sequence"/>
</dbReference>
<feature type="transmembrane region" description="Helical" evidence="1">
    <location>
        <begin position="243"/>
        <end position="263"/>
    </location>
</feature>
<evidence type="ECO:0000259" key="2">
    <source>
        <dbReference type="Pfam" id="PF20237"/>
    </source>
</evidence>
<proteinExistence type="predicted"/>
<dbReference type="PANTHER" id="PTHR34502:SF4">
    <property type="entry name" value="DUF6594 DOMAIN-CONTAINING PROTEIN"/>
    <property type="match status" value="1"/>
</dbReference>
<keyword evidence="1" id="KW-0472">Membrane</keyword>
<reference evidence="3" key="1">
    <citation type="submission" date="2023-06" db="EMBL/GenBank/DDBJ databases">
        <title>Genome-scale phylogeny and comparative genomics of the fungal order Sordariales.</title>
        <authorList>
            <consortium name="Lawrence Berkeley National Laboratory"/>
            <person name="Hensen N."/>
            <person name="Bonometti L."/>
            <person name="Westerberg I."/>
            <person name="Brannstrom I.O."/>
            <person name="Guillou S."/>
            <person name="Cros-Aarteil S."/>
            <person name="Calhoun S."/>
            <person name="Haridas S."/>
            <person name="Kuo A."/>
            <person name="Mondo S."/>
            <person name="Pangilinan J."/>
            <person name="Riley R."/>
            <person name="Labutti K."/>
            <person name="Andreopoulos B."/>
            <person name="Lipzen A."/>
            <person name="Chen C."/>
            <person name="Yanf M."/>
            <person name="Daum C."/>
            <person name="Ng V."/>
            <person name="Clum A."/>
            <person name="Steindorff A."/>
            <person name="Ohm R."/>
            <person name="Martin F."/>
            <person name="Silar P."/>
            <person name="Natvig D."/>
            <person name="Lalanne C."/>
            <person name="Gautier V."/>
            <person name="Ament-Velasquez S.L."/>
            <person name="Kruys A."/>
            <person name="Hutchinson M.I."/>
            <person name="Powell A.J."/>
            <person name="Barry K."/>
            <person name="Miller A.N."/>
            <person name="Grigoriev I.V."/>
            <person name="Debuchy R."/>
            <person name="Gladieux P."/>
            <person name="Thoren M.H."/>
            <person name="Johannesson H."/>
        </authorList>
    </citation>
    <scope>NUCLEOTIDE SEQUENCE</scope>
    <source>
        <strain evidence="3">PSN4</strain>
    </source>
</reference>
<dbReference type="EMBL" id="MU839832">
    <property type="protein sequence ID" value="KAK1756527.1"/>
    <property type="molecule type" value="Genomic_DNA"/>
</dbReference>
<feature type="transmembrane region" description="Helical" evidence="1">
    <location>
        <begin position="270"/>
        <end position="287"/>
    </location>
</feature>
<dbReference type="PANTHER" id="PTHR34502">
    <property type="entry name" value="DUF6594 DOMAIN-CONTAINING PROTEIN-RELATED"/>
    <property type="match status" value="1"/>
</dbReference>